<sequence>MLKHTLVAGIMSLSFIISAPATARSGHNYERIQPANHHYQPRRHHCVAGHKINNRQANQRYRIRNGVERGKLVGWEKVTLKKQQRRIRKAEKRMRADGCLTRKEFRRLMNRLDNAGGQIRSLKSNNVRSYRHHRPRRNHR</sequence>
<proteinExistence type="predicted"/>
<evidence type="ECO:0008006" key="3">
    <source>
        <dbReference type="Google" id="ProtNLM"/>
    </source>
</evidence>
<dbReference type="AlphaFoldDB" id="A0A6S6TE71"/>
<gene>
    <name evidence="2" type="ORF">HELGO_WM15872</name>
</gene>
<keyword evidence="1" id="KW-0732">Signal</keyword>
<protein>
    <recommendedName>
        <fullName evidence="3">EF-hand domain-containing protein</fullName>
    </recommendedName>
</protein>
<feature type="signal peptide" evidence="1">
    <location>
        <begin position="1"/>
        <end position="23"/>
    </location>
</feature>
<feature type="chain" id="PRO_5028310224" description="EF-hand domain-containing protein" evidence="1">
    <location>
        <begin position="24"/>
        <end position="140"/>
    </location>
</feature>
<accession>A0A6S6TE71</accession>
<dbReference type="EMBL" id="CACVAT010000359">
    <property type="protein sequence ID" value="CAA6821501.1"/>
    <property type="molecule type" value="Genomic_DNA"/>
</dbReference>
<reference evidence="2" key="1">
    <citation type="submission" date="2020-01" db="EMBL/GenBank/DDBJ databases">
        <authorList>
            <person name="Meier V. D."/>
            <person name="Meier V D."/>
        </authorList>
    </citation>
    <scope>NUCLEOTIDE SEQUENCE</scope>
    <source>
        <strain evidence="2">HLG_WM_MAG_09</strain>
    </source>
</reference>
<organism evidence="2">
    <name type="scientific">uncultured Thiotrichaceae bacterium</name>
    <dbReference type="NCBI Taxonomy" id="298394"/>
    <lineage>
        <taxon>Bacteria</taxon>
        <taxon>Pseudomonadati</taxon>
        <taxon>Pseudomonadota</taxon>
        <taxon>Gammaproteobacteria</taxon>
        <taxon>Thiotrichales</taxon>
        <taxon>Thiotrichaceae</taxon>
        <taxon>environmental samples</taxon>
    </lineage>
</organism>
<evidence type="ECO:0000256" key="1">
    <source>
        <dbReference type="SAM" id="SignalP"/>
    </source>
</evidence>
<evidence type="ECO:0000313" key="2">
    <source>
        <dbReference type="EMBL" id="CAA6821501.1"/>
    </source>
</evidence>
<name>A0A6S6TE71_9GAMM</name>